<dbReference type="PANTHER" id="PTHR48063">
    <property type="entry name" value="LRR RECEPTOR-LIKE KINASE"/>
    <property type="match status" value="1"/>
</dbReference>
<dbReference type="AlphaFoldDB" id="A0AAW1W7W0"/>
<proteinExistence type="inferred from homology"/>
<keyword evidence="8" id="KW-1133">Transmembrane helix</keyword>
<evidence type="ECO:0000256" key="4">
    <source>
        <dbReference type="ARBA" id="ARBA00022614"/>
    </source>
</evidence>
<evidence type="ECO:0000313" key="13">
    <source>
        <dbReference type="EMBL" id="KAK9920029.1"/>
    </source>
</evidence>
<dbReference type="GO" id="GO:0005886">
    <property type="term" value="C:plasma membrane"/>
    <property type="evidence" value="ECO:0007669"/>
    <property type="project" value="UniProtKB-SubCell"/>
</dbReference>
<dbReference type="PANTHER" id="PTHR48063:SF90">
    <property type="entry name" value="OS11G0565920 PROTEIN"/>
    <property type="match status" value="1"/>
</dbReference>
<dbReference type="GO" id="GO:0005524">
    <property type="term" value="F:ATP binding"/>
    <property type="evidence" value="ECO:0007669"/>
    <property type="project" value="InterPro"/>
</dbReference>
<feature type="domain" description="Protein kinase" evidence="12">
    <location>
        <begin position="1"/>
        <end position="173"/>
    </location>
</feature>
<evidence type="ECO:0000313" key="14">
    <source>
        <dbReference type="Proteomes" id="UP001457282"/>
    </source>
</evidence>
<dbReference type="InterPro" id="IPR011009">
    <property type="entry name" value="Kinase-like_dom_sf"/>
</dbReference>
<comment type="subcellular location">
    <subcellularLocation>
        <location evidence="1">Cell membrane</location>
        <topology evidence="1">Single-pass type I membrane protein</topology>
    </subcellularLocation>
</comment>
<dbReference type="Proteomes" id="UP001457282">
    <property type="component" value="Unassembled WGS sequence"/>
</dbReference>
<dbReference type="InterPro" id="IPR046956">
    <property type="entry name" value="RLP23-like"/>
</dbReference>
<comment type="caution">
    <text evidence="13">The sequence shown here is derived from an EMBL/GenBank/DDBJ whole genome shotgun (WGS) entry which is preliminary data.</text>
</comment>
<keyword evidence="14" id="KW-1185">Reference proteome</keyword>
<keyword evidence="4" id="KW-0433">Leucine-rich repeat</keyword>
<dbReference type="InterPro" id="IPR001611">
    <property type="entry name" value="Leu-rich_rpt"/>
</dbReference>
<dbReference type="SMART" id="SM00369">
    <property type="entry name" value="LRR_TYP"/>
    <property type="match status" value="5"/>
</dbReference>
<dbReference type="Pfam" id="PF13855">
    <property type="entry name" value="LRR_8"/>
    <property type="match status" value="1"/>
</dbReference>
<dbReference type="Gene3D" id="3.80.10.10">
    <property type="entry name" value="Ribonuclease Inhibitor"/>
    <property type="match status" value="2"/>
</dbReference>
<dbReference type="InterPro" id="IPR032675">
    <property type="entry name" value="LRR_dom_sf"/>
</dbReference>
<dbReference type="PROSITE" id="PS51450">
    <property type="entry name" value="LRR"/>
    <property type="match status" value="1"/>
</dbReference>
<evidence type="ECO:0000256" key="5">
    <source>
        <dbReference type="ARBA" id="ARBA00022692"/>
    </source>
</evidence>
<keyword evidence="5" id="KW-0812">Transmembrane</keyword>
<keyword evidence="3" id="KW-1003">Cell membrane</keyword>
<keyword evidence="6" id="KW-0732">Signal</keyword>
<evidence type="ECO:0000256" key="9">
    <source>
        <dbReference type="ARBA" id="ARBA00023136"/>
    </source>
</evidence>
<dbReference type="PRINTS" id="PR00019">
    <property type="entry name" value="LEURICHRPT"/>
</dbReference>
<dbReference type="InterPro" id="IPR000719">
    <property type="entry name" value="Prot_kinase_dom"/>
</dbReference>
<evidence type="ECO:0000256" key="2">
    <source>
        <dbReference type="ARBA" id="ARBA00009592"/>
    </source>
</evidence>
<name>A0AAW1W7W0_RUBAR</name>
<dbReference type="FunFam" id="3.80.10.10:FF:000041">
    <property type="entry name" value="LRR receptor-like serine/threonine-protein kinase ERECTA"/>
    <property type="match status" value="1"/>
</dbReference>
<dbReference type="Pfam" id="PF00069">
    <property type="entry name" value="Pkinase"/>
    <property type="match status" value="1"/>
</dbReference>
<keyword evidence="9" id="KW-0472">Membrane</keyword>
<dbReference type="EMBL" id="JBEDUW010000006">
    <property type="protein sequence ID" value="KAK9920029.1"/>
    <property type="molecule type" value="Genomic_DNA"/>
</dbReference>
<dbReference type="FunFam" id="3.80.10.10:FF:001678">
    <property type="entry name" value="Calmodulin-binding receptor kinase CaMRLK"/>
    <property type="match status" value="1"/>
</dbReference>
<comment type="similarity">
    <text evidence="2">Belongs to the RLP family.</text>
</comment>
<keyword evidence="11" id="KW-0325">Glycoprotein</keyword>
<evidence type="ECO:0000256" key="7">
    <source>
        <dbReference type="ARBA" id="ARBA00022737"/>
    </source>
</evidence>
<gene>
    <name evidence="13" type="ORF">M0R45_028595</name>
</gene>
<dbReference type="SUPFAM" id="SSF56112">
    <property type="entry name" value="Protein kinase-like (PK-like)"/>
    <property type="match status" value="1"/>
</dbReference>
<evidence type="ECO:0000256" key="10">
    <source>
        <dbReference type="ARBA" id="ARBA00023170"/>
    </source>
</evidence>
<evidence type="ECO:0000256" key="11">
    <source>
        <dbReference type="ARBA" id="ARBA00023180"/>
    </source>
</evidence>
<accession>A0AAW1W7W0</accession>
<evidence type="ECO:0000256" key="8">
    <source>
        <dbReference type="ARBA" id="ARBA00022989"/>
    </source>
</evidence>
<reference evidence="13 14" key="1">
    <citation type="journal article" date="2023" name="G3 (Bethesda)">
        <title>A chromosome-length genome assembly and annotation of blackberry (Rubus argutus, cv. 'Hillquist').</title>
        <authorList>
            <person name="Bruna T."/>
            <person name="Aryal R."/>
            <person name="Dudchenko O."/>
            <person name="Sargent D.J."/>
            <person name="Mead D."/>
            <person name="Buti M."/>
            <person name="Cavallini A."/>
            <person name="Hytonen T."/>
            <person name="Andres J."/>
            <person name="Pham M."/>
            <person name="Weisz D."/>
            <person name="Mascagni F."/>
            <person name="Usai G."/>
            <person name="Natali L."/>
            <person name="Bassil N."/>
            <person name="Fernandez G.E."/>
            <person name="Lomsadze A."/>
            <person name="Armour M."/>
            <person name="Olukolu B."/>
            <person name="Poorten T."/>
            <person name="Britton C."/>
            <person name="Davik J."/>
            <person name="Ashrafi H."/>
            <person name="Aiden E.L."/>
            <person name="Borodovsky M."/>
            <person name="Worthington M."/>
        </authorList>
    </citation>
    <scope>NUCLEOTIDE SEQUENCE [LARGE SCALE GENOMIC DNA]</scope>
    <source>
        <strain evidence="13">PI 553951</strain>
    </source>
</reference>
<evidence type="ECO:0000256" key="1">
    <source>
        <dbReference type="ARBA" id="ARBA00004251"/>
    </source>
</evidence>
<dbReference type="InterPro" id="IPR003591">
    <property type="entry name" value="Leu-rich_rpt_typical-subtyp"/>
</dbReference>
<dbReference type="Pfam" id="PF00560">
    <property type="entry name" value="LRR_1"/>
    <property type="match status" value="5"/>
</dbReference>
<evidence type="ECO:0000256" key="6">
    <source>
        <dbReference type="ARBA" id="ARBA00022729"/>
    </source>
</evidence>
<protein>
    <recommendedName>
        <fullName evidence="12">Protein kinase domain-containing protein</fullName>
    </recommendedName>
</protein>
<dbReference type="GO" id="GO:0004672">
    <property type="term" value="F:protein kinase activity"/>
    <property type="evidence" value="ECO:0007669"/>
    <property type="project" value="InterPro"/>
</dbReference>
<evidence type="ECO:0000256" key="3">
    <source>
        <dbReference type="ARBA" id="ARBA00022475"/>
    </source>
</evidence>
<keyword evidence="7" id="KW-0677">Repeat</keyword>
<keyword evidence="10" id="KW-0675">Receptor</keyword>
<dbReference type="PROSITE" id="PS50011">
    <property type="entry name" value="PROTEIN_KINASE_DOM"/>
    <property type="match status" value="1"/>
</dbReference>
<dbReference type="SUPFAM" id="SSF52058">
    <property type="entry name" value="L domain-like"/>
    <property type="match status" value="1"/>
</dbReference>
<dbReference type="Gene3D" id="1.10.510.10">
    <property type="entry name" value="Transferase(Phosphotransferase) domain 1"/>
    <property type="match status" value="1"/>
</dbReference>
<organism evidence="13 14">
    <name type="scientific">Rubus argutus</name>
    <name type="common">Southern blackberry</name>
    <dbReference type="NCBI Taxonomy" id="59490"/>
    <lineage>
        <taxon>Eukaryota</taxon>
        <taxon>Viridiplantae</taxon>
        <taxon>Streptophyta</taxon>
        <taxon>Embryophyta</taxon>
        <taxon>Tracheophyta</taxon>
        <taxon>Spermatophyta</taxon>
        <taxon>Magnoliopsida</taxon>
        <taxon>eudicotyledons</taxon>
        <taxon>Gunneridae</taxon>
        <taxon>Pentapetalae</taxon>
        <taxon>rosids</taxon>
        <taxon>fabids</taxon>
        <taxon>Rosales</taxon>
        <taxon>Rosaceae</taxon>
        <taxon>Rosoideae</taxon>
        <taxon>Rosoideae incertae sedis</taxon>
        <taxon>Rubus</taxon>
    </lineage>
</organism>
<evidence type="ECO:0000259" key="12">
    <source>
        <dbReference type="PROSITE" id="PS50011"/>
    </source>
</evidence>
<sequence length="350" mass="38687">MQMTVKGLAFCHKNWVLHKDLNPNNLLIGPNGQLKIADFGLARVFGSPDCGFTHQTLELANNFITGEINEFLDALSGCSNSSLEALDLSMNKLNGRLPDAFGPLTNLETLSLGYNSFSGPFPIFSGPIPLNISQEMPFISFLDLSRNYLNGSIPTSIRRMKNLRTLDLSHNNLTGNIPGQWSGLQLLWLLDLSNNNLSGSIPNSMCSQLPLLRWLRLSSNNFSGELNPSLKNCPRLITLDLGQNRFSGTIPEWIGENLTSMSYLILGANMFTGNLPEQLCQLAELQVLDLANNNLSGPVPKCVGNLEAMKSAGSMSRYISLDQDLPDNQHLDLNVKGAEYEYGTLFWMWM</sequence>